<dbReference type="GO" id="GO:0016616">
    <property type="term" value="F:oxidoreductase activity, acting on the CH-OH group of donors, NAD or NADP as acceptor"/>
    <property type="evidence" value="ECO:0007669"/>
    <property type="project" value="UniProtKB-ARBA"/>
</dbReference>
<dbReference type="PROSITE" id="PS00798">
    <property type="entry name" value="ALDOKETO_REDUCTASE_1"/>
    <property type="match status" value="1"/>
</dbReference>
<comment type="similarity">
    <text evidence="1">Belongs to the aldo/keto reductase family.</text>
</comment>
<dbReference type="PANTHER" id="PTHR43827:SF3">
    <property type="entry name" value="NADP-DEPENDENT OXIDOREDUCTASE DOMAIN-CONTAINING PROTEIN"/>
    <property type="match status" value="1"/>
</dbReference>
<dbReference type="PRINTS" id="PR00069">
    <property type="entry name" value="ALDKETRDTASE"/>
</dbReference>
<dbReference type="InterPro" id="IPR023210">
    <property type="entry name" value="NADP_OxRdtase_dom"/>
</dbReference>
<dbReference type="InterPro" id="IPR020471">
    <property type="entry name" value="AKR"/>
</dbReference>
<evidence type="ECO:0000256" key="2">
    <source>
        <dbReference type="ARBA" id="ARBA00022857"/>
    </source>
</evidence>
<dbReference type="AlphaFoldDB" id="A0A9Q9MPI1"/>
<dbReference type="Pfam" id="PF00248">
    <property type="entry name" value="Aldo_ket_red"/>
    <property type="match status" value="1"/>
</dbReference>
<dbReference type="EMBL" id="CP104396">
    <property type="protein sequence ID" value="UXC63436.1"/>
    <property type="molecule type" value="Genomic_DNA"/>
</dbReference>
<evidence type="ECO:0000313" key="8">
    <source>
        <dbReference type="EMBL" id="UXC63436.1"/>
    </source>
</evidence>
<organism evidence="8 9">
    <name type="scientific">Ligilactobacillus agilis</name>
    <dbReference type="NCBI Taxonomy" id="1601"/>
    <lineage>
        <taxon>Bacteria</taxon>
        <taxon>Bacillati</taxon>
        <taxon>Bacillota</taxon>
        <taxon>Bacilli</taxon>
        <taxon>Lactobacillales</taxon>
        <taxon>Lactobacillaceae</taxon>
        <taxon>Ligilactobacillus</taxon>
    </lineage>
</organism>
<keyword evidence="2" id="KW-0521">NADP</keyword>
<protein>
    <submittedName>
        <fullName evidence="8">Aldo/keto reductase</fullName>
    </submittedName>
</protein>
<dbReference type="Proteomes" id="UP001058429">
    <property type="component" value="Chromosome"/>
</dbReference>
<accession>A0A9Q9MPI1</accession>
<keyword evidence="3" id="KW-0560">Oxidoreductase</keyword>
<feature type="domain" description="NADP-dependent oxidoreductase" evidence="7">
    <location>
        <begin position="20"/>
        <end position="271"/>
    </location>
</feature>
<evidence type="ECO:0000256" key="3">
    <source>
        <dbReference type="ARBA" id="ARBA00023002"/>
    </source>
</evidence>
<name>A0A9Q9MPI1_9LACO</name>
<dbReference type="FunFam" id="3.20.20.100:FF:000015">
    <property type="entry name" value="Oxidoreductase, aldo/keto reductase family"/>
    <property type="match status" value="1"/>
</dbReference>
<dbReference type="CDD" id="cd19071">
    <property type="entry name" value="AKR_AKR1-5-like"/>
    <property type="match status" value="1"/>
</dbReference>
<dbReference type="Gene3D" id="3.20.20.100">
    <property type="entry name" value="NADP-dependent oxidoreductase domain"/>
    <property type="match status" value="1"/>
</dbReference>
<dbReference type="PANTHER" id="PTHR43827">
    <property type="entry name" value="2,5-DIKETO-D-GLUCONIC ACID REDUCTASE"/>
    <property type="match status" value="1"/>
</dbReference>
<feature type="binding site" evidence="5">
    <location>
        <position position="112"/>
    </location>
    <ligand>
        <name>substrate</name>
    </ligand>
</feature>
<feature type="active site" description="Proton donor" evidence="4">
    <location>
        <position position="54"/>
    </location>
</feature>
<dbReference type="InterPro" id="IPR018170">
    <property type="entry name" value="Aldo/ket_reductase_CS"/>
</dbReference>
<dbReference type="InterPro" id="IPR036812">
    <property type="entry name" value="NAD(P)_OxRdtase_dom_sf"/>
</dbReference>
<evidence type="ECO:0000259" key="7">
    <source>
        <dbReference type="Pfam" id="PF00248"/>
    </source>
</evidence>
<evidence type="ECO:0000313" key="9">
    <source>
        <dbReference type="Proteomes" id="UP001058429"/>
    </source>
</evidence>
<reference evidence="8" key="1">
    <citation type="submission" date="2022-09" db="EMBL/GenBank/DDBJ databases">
        <title>Complete genome of Ligilactobacillus agilis AM_LB6, isolated from chicken feces.</title>
        <authorList>
            <person name="den Bakker H.C."/>
            <person name="Mann A."/>
        </authorList>
    </citation>
    <scope>NUCLEOTIDE SEQUENCE</scope>
    <source>
        <strain evidence="8">AM_LB6</strain>
    </source>
</reference>
<proteinExistence type="inferred from homology"/>
<feature type="site" description="Lowers pKa of active site Tyr" evidence="6">
    <location>
        <position position="79"/>
    </location>
</feature>
<dbReference type="PIRSF" id="PIRSF000097">
    <property type="entry name" value="AKR"/>
    <property type="match status" value="1"/>
</dbReference>
<evidence type="ECO:0000256" key="1">
    <source>
        <dbReference type="ARBA" id="ARBA00007905"/>
    </source>
</evidence>
<dbReference type="SUPFAM" id="SSF51430">
    <property type="entry name" value="NAD(P)-linked oxidoreductase"/>
    <property type="match status" value="1"/>
</dbReference>
<evidence type="ECO:0000256" key="5">
    <source>
        <dbReference type="PIRSR" id="PIRSR000097-2"/>
    </source>
</evidence>
<evidence type="ECO:0000256" key="4">
    <source>
        <dbReference type="PIRSR" id="PIRSR000097-1"/>
    </source>
</evidence>
<gene>
    <name evidence="8" type="ORF">N4562_10490</name>
</gene>
<sequence length="285" mass="31875">MQMSLVDTYELSNGVKIPVVGFGTWQTPSGAVANFATKAALTSGYRHIDTAEMYGNEASIGQAIKEAGISRKSLFITSKLNNHAHSYDKASAAIEQSLKDLQTDYLDLFLIHWPNPKPSRDENWQAHLQDTWRALEDAYKAGKLRAIGVSNFKPHHFEILAQTQTVAPMVNQIRICPGDHDEETIKYCRDHNILLEAYSPLGTGKIFSEPTMQKIAQELNRSVAQVCIRWSLQHGFLPLPKSVHEDRIEDNTHVFDFELSQAQMDEIDALDGVVGYATDPDTASF</sequence>
<evidence type="ECO:0000256" key="6">
    <source>
        <dbReference type="PIRSR" id="PIRSR000097-3"/>
    </source>
</evidence>